<dbReference type="Proteomes" id="UP000730482">
    <property type="component" value="Unassembled WGS sequence"/>
</dbReference>
<accession>A0ABS5KN16</accession>
<evidence type="ECO:0000313" key="2">
    <source>
        <dbReference type="Proteomes" id="UP000730482"/>
    </source>
</evidence>
<keyword evidence="2" id="KW-1185">Reference proteome</keyword>
<dbReference type="RefSeq" id="WP_212009020.1">
    <property type="nucleotide sequence ID" value="NZ_JAAFYZ010000028.1"/>
</dbReference>
<proteinExistence type="predicted"/>
<dbReference type="EMBL" id="JAAFYZ010000028">
    <property type="protein sequence ID" value="MBS2547433.1"/>
    <property type="molecule type" value="Genomic_DNA"/>
</dbReference>
<protein>
    <submittedName>
        <fullName evidence="1">Uncharacterized protein</fullName>
    </submittedName>
</protein>
<name>A0ABS5KN16_9ACTN</name>
<evidence type="ECO:0000313" key="1">
    <source>
        <dbReference type="EMBL" id="MBS2547433.1"/>
    </source>
</evidence>
<reference evidence="1 2" key="1">
    <citation type="submission" date="2020-02" db="EMBL/GenBank/DDBJ databases">
        <title>Acidophilic actinobacteria isolated from forest soil.</title>
        <authorList>
            <person name="Golinska P."/>
        </authorList>
    </citation>
    <scope>NUCLEOTIDE SEQUENCE [LARGE SCALE GENOMIC DNA]</scope>
    <source>
        <strain evidence="1 2">NL8</strain>
    </source>
</reference>
<gene>
    <name evidence="1" type="ORF">KGQ19_11175</name>
</gene>
<organism evidence="1 2">
    <name type="scientific">Catenulispora pinistramenti</name>
    <dbReference type="NCBI Taxonomy" id="2705254"/>
    <lineage>
        <taxon>Bacteria</taxon>
        <taxon>Bacillati</taxon>
        <taxon>Actinomycetota</taxon>
        <taxon>Actinomycetes</taxon>
        <taxon>Catenulisporales</taxon>
        <taxon>Catenulisporaceae</taxon>
        <taxon>Catenulispora</taxon>
    </lineage>
</organism>
<sequence>MNSSGQSREADAELATARKVILALALDEAVPHLPDGPVYLHALTVLAGTTEPVSARDLCSPLDTGCEPTQIVGVCGKHAPQSHPVGPVQAVEHTNAYVSLHQVCAGAYALRPTCQVYQGTKISLLILYS</sequence>
<comment type="caution">
    <text evidence="1">The sequence shown here is derived from an EMBL/GenBank/DDBJ whole genome shotgun (WGS) entry which is preliminary data.</text>
</comment>